<reference evidence="1 2" key="1">
    <citation type="submission" date="2019-08" db="EMBL/GenBank/DDBJ databases">
        <title>Genome of Phaeodactylibacter luteus.</title>
        <authorList>
            <person name="Bowman J.P."/>
        </authorList>
    </citation>
    <scope>NUCLEOTIDE SEQUENCE [LARGE SCALE GENOMIC DNA]</scope>
    <source>
        <strain evidence="1 2">KCTC 42180</strain>
    </source>
</reference>
<evidence type="ECO:0000313" key="2">
    <source>
        <dbReference type="Proteomes" id="UP000321580"/>
    </source>
</evidence>
<comment type="caution">
    <text evidence="1">The sequence shown here is derived from an EMBL/GenBank/DDBJ whole genome shotgun (WGS) entry which is preliminary data.</text>
</comment>
<proteinExistence type="predicted"/>
<dbReference type="Pfam" id="PF14125">
    <property type="entry name" value="DUF4292"/>
    <property type="match status" value="1"/>
</dbReference>
<evidence type="ECO:0000313" key="1">
    <source>
        <dbReference type="EMBL" id="TXB63291.1"/>
    </source>
</evidence>
<dbReference type="InterPro" id="IPR025634">
    <property type="entry name" value="DUF4292"/>
</dbReference>
<dbReference type="OrthoDB" id="849114at2"/>
<gene>
    <name evidence="1" type="ORF">FRY97_09940</name>
</gene>
<dbReference type="EMBL" id="VOOR01000017">
    <property type="protein sequence ID" value="TXB63291.1"/>
    <property type="molecule type" value="Genomic_DNA"/>
</dbReference>
<dbReference type="AlphaFoldDB" id="A0A5C6RLM3"/>
<organism evidence="1 2">
    <name type="scientific">Phaeodactylibacter luteus</name>
    <dbReference type="NCBI Taxonomy" id="1564516"/>
    <lineage>
        <taxon>Bacteria</taxon>
        <taxon>Pseudomonadati</taxon>
        <taxon>Bacteroidota</taxon>
        <taxon>Saprospiria</taxon>
        <taxon>Saprospirales</taxon>
        <taxon>Haliscomenobacteraceae</taxon>
        <taxon>Phaeodactylibacter</taxon>
    </lineage>
</organism>
<protein>
    <submittedName>
        <fullName evidence="1">DUF4292 domain-containing protein</fullName>
    </submittedName>
</protein>
<keyword evidence="2" id="KW-1185">Reference proteome</keyword>
<sequence>MADATYTAPLSSLRRAGLPASKRKHGMKQILTFWLPLVLSGLLLAGSGCNSAKAARSTSKKEMSAATLLGQLAKNRVSPEWFESRLKINYAGEDMSVSASATLRMRKDSLVWLSVKKFGFEVARAQITQDSVFVIDRINSEYTAAPLDYLASSYGLPASLQQLQDFLLGNPVFFATKGLTAEPLGPTYRLSGGHEGLDTEYLIGADDFLLKKITLSDTRNKQEMSALLSEYGPVEGAGNFSYLRNLTLSSPYSGTAEVALQFSNPVLNVPTQTQFSIPPRYTPAK</sequence>
<name>A0A5C6RLM3_9BACT</name>
<accession>A0A5C6RLM3</accession>
<dbReference type="Proteomes" id="UP000321580">
    <property type="component" value="Unassembled WGS sequence"/>
</dbReference>